<proteinExistence type="predicted"/>
<dbReference type="GeneID" id="36496181"/>
<feature type="transmembrane region" description="Helical" evidence="1">
    <location>
        <begin position="66"/>
        <end position="88"/>
    </location>
</feature>
<organism evidence="2">
    <name type="scientific">Teleaulax amphioxeia</name>
    <dbReference type="NCBI Taxonomy" id="77931"/>
    <lineage>
        <taxon>Eukaryota</taxon>
        <taxon>Cryptophyceae</taxon>
        <taxon>Pyrenomonadales</taxon>
        <taxon>Geminigeraceae</taxon>
        <taxon>Teleaulax</taxon>
    </lineage>
</organism>
<geneLocation type="mitochondrion" evidence="2"/>
<keyword evidence="1" id="KW-1133">Transmembrane helix</keyword>
<dbReference type="GO" id="GO:0016020">
    <property type="term" value="C:membrane"/>
    <property type="evidence" value="ECO:0007669"/>
    <property type="project" value="InterPro"/>
</dbReference>
<evidence type="ECO:0000256" key="1">
    <source>
        <dbReference type="SAM" id="Phobius"/>
    </source>
</evidence>
<feature type="transmembrane region" description="Helical" evidence="1">
    <location>
        <begin position="16"/>
        <end position="46"/>
    </location>
</feature>
<protein>
    <submittedName>
        <fullName evidence="2">Succinate:cytochrome c oxidoreductase subunit 4</fullName>
    </submittedName>
</protein>
<dbReference type="Gene3D" id="1.20.1300.10">
    <property type="entry name" value="Fumarate reductase/succinate dehydrogenase, transmembrane subunit"/>
    <property type="match status" value="1"/>
</dbReference>
<keyword evidence="1" id="KW-0812">Transmembrane</keyword>
<dbReference type="SUPFAM" id="SSF81343">
    <property type="entry name" value="Fumarate reductase respiratory complex transmembrane subunits"/>
    <property type="match status" value="1"/>
</dbReference>
<dbReference type="InterPro" id="IPR034804">
    <property type="entry name" value="SQR/QFR_C/D"/>
</dbReference>
<gene>
    <name evidence="2" type="primary">sdh4</name>
    <name evidence="2" type="ORF">TampMt_p045</name>
</gene>
<keyword evidence="1" id="KW-0472">Membrane</keyword>
<dbReference type="AlphaFoldDB" id="A0A2P1E6P2"/>
<keyword evidence="2" id="KW-0496">Mitochondrion</keyword>
<accession>A0A2P1E6P2</accession>
<evidence type="ECO:0000313" key="2">
    <source>
        <dbReference type="EMBL" id="AVK94060.1"/>
    </source>
</evidence>
<dbReference type="RefSeq" id="YP_009475798.1">
    <property type="nucleotide sequence ID" value="NC_037436.1"/>
</dbReference>
<dbReference type="EMBL" id="MG680944">
    <property type="protein sequence ID" value="AVK94060.1"/>
    <property type="molecule type" value="Genomic_DNA"/>
</dbReference>
<reference evidence="2" key="1">
    <citation type="journal article" date="2018" name="BMC Genomics">
        <title>Comparative mitochondrial genomics of cryptophyte algae: gene shuffling and dynamic mobile genetic elements.</title>
        <authorList>
            <person name="Kim J.I."/>
            <person name="Yoon H.S."/>
            <person name="Yi G."/>
            <person name="Shin W."/>
            <person name="Archibald J.M."/>
        </authorList>
    </citation>
    <scope>NUCLEOTIDE SEQUENCE</scope>
    <source>
        <strain evidence="2">HACCP-CR01</strain>
    </source>
</reference>
<name>A0A2P1E6P2_9CRYP</name>
<sequence length="89" mass="10092">MFNQGFLHWFTQRTSACLLIVSVVCVSIFDSLFLAFIVMLIVVIHFESGIHTLVSDYMHDPKSKLVSNLSIDLLIIYLAKTVFIILVCV</sequence>